<dbReference type="KEGG" id="ares:IWH25_00490"/>
<name>A0A974SS66_9RHOO</name>
<feature type="domain" description="Cupin fold metalloprotein WbuC cupin" evidence="1">
    <location>
        <begin position="6"/>
        <end position="89"/>
    </location>
</feature>
<dbReference type="AlphaFoldDB" id="A0A974SS66"/>
<dbReference type="NCBIfam" id="TIGR04366">
    <property type="entry name" value="cupin_WbuC"/>
    <property type="match status" value="1"/>
</dbReference>
<organism evidence="2 3">
    <name type="scientific">Azospira restricta</name>
    <dbReference type="NCBI Taxonomy" id="404405"/>
    <lineage>
        <taxon>Bacteria</taxon>
        <taxon>Pseudomonadati</taxon>
        <taxon>Pseudomonadota</taxon>
        <taxon>Betaproteobacteria</taxon>
        <taxon>Rhodocyclales</taxon>
        <taxon>Rhodocyclaceae</taxon>
        <taxon>Azospira</taxon>
    </lineage>
</organism>
<dbReference type="Gene3D" id="2.60.120.10">
    <property type="entry name" value="Jelly Rolls"/>
    <property type="match status" value="1"/>
</dbReference>
<evidence type="ECO:0000313" key="3">
    <source>
        <dbReference type="Proteomes" id="UP000663444"/>
    </source>
</evidence>
<protein>
    <submittedName>
        <fullName evidence="2">WbuC family cupin fold metalloprotein</fullName>
    </submittedName>
</protein>
<keyword evidence="3" id="KW-1185">Reference proteome</keyword>
<proteinExistence type="predicted"/>
<dbReference type="Pfam" id="PF19480">
    <property type="entry name" value="DUF6016"/>
    <property type="match status" value="1"/>
</dbReference>
<dbReference type="InterPro" id="IPR046058">
    <property type="entry name" value="WbuC_cupin"/>
</dbReference>
<sequence length="159" mass="17330">MQVRLIDRDLLDAVAADAAARPRRRANHNFHPADDFPAHRLLNAIEPDSYLPPHRHVDPLKDETILVLRGELGVIRFDDAGAVAETWRLAAGGDRLGIDIAHGTWHTVVALAPGTIIFEAKSGPYRPLASAEKAPWAPAEGEPAAVGYWRQLQALFPAA</sequence>
<gene>
    <name evidence="2" type="ORF">IWH25_00490</name>
</gene>
<reference evidence="2" key="1">
    <citation type="submission" date="2020-11" db="EMBL/GenBank/DDBJ databases">
        <title>Azospira restricta DSM 18626 genome sequence.</title>
        <authorList>
            <person name="Moe W.M."/>
        </authorList>
    </citation>
    <scope>NUCLEOTIDE SEQUENCE</scope>
    <source>
        <strain evidence="2">DSM 18626</strain>
    </source>
</reference>
<dbReference type="InterPro" id="IPR014710">
    <property type="entry name" value="RmlC-like_jellyroll"/>
</dbReference>
<evidence type="ECO:0000259" key="1">
    <source>
        <dbReference type="Pfam" id="PF19480"/>
    </source>
</evidence>
<dbReference type="CDD" id="cd07005">
    <property type="entry name" value="cupin_WbuC-like"/>
    <property type="match status" value="1"/>
</dbReference>
<evidence type="ECO:0000313" key="2">
    <source>
        <dbReference type="EMBL" id="QRJ65581.1"/>
    </source>
</evidence>
<dbReference type="Proteomes" id="UP000663444">
    <property type="component" value="Chromosome"/>
</dbReference>
<dbReference type="InterPro" id="IPR027565">
    <property type="entry name" value="Cupin_WbuC"/>
</dbReference>
<dbReference type="InterPro" id="IPR011051">
    <property type="entry name" value="RmlC_Cupin_sf"/>
</dbReference>
<dbReference type="SUPFAM" id="SSF51182">
    <property type="entry name" value="RmlC-like cupins"/>
    <property type="match status" value="1"/>
</dbReference>
<dbReference type="EMBL" id="CP064781">
    <property type="protein sequence ID" value="QRJ65581.1"/>
    <property type="molecule type" value="Genomic_DNA"/>
</dbReference>
<accession>A0A974SS66</accession>